<feature type="compositionally biased region" description="Basic residues" evidence="1">
    <location>
        <begin position="703"/>
        <end position="713"/>
    </location>
</feature>
<evidence type="ECO:0000313" key="2">
    <source>
        <dbReference type="EMBL" id="KAF7372973.1"/>
    </source>
</evidence>
<dbReference type="Proteomes" id="UP000623467">
    <property type="component" value="Unassembled WGS sequence"/>
</dbReference>
<feature type="region of interest" description="Disordered" evidence="1">
    <location>
        <begin position="482"/>
        <end position="524"/>
    </location>
</feature>
<evidence type="ECO:0000256" key="1">
    <source>
        <dbReference type="SAM" id="MobiDB-lite"/>
    </source>
</evidence>
<protein>
    <submittedName>
        <fullName evidence="2">Uncharacterized protein</fullName>
    </submittedName>
</protein>
<comment type="caution">
    <text evidence="2">The sequence shown here is derived from an EMBL/GenBank/DDBJ whole genome shotgun (WGS) entry which is preliminary data.</text>
</comment>
<dbReference type="EMBL" id="JACAZH010000003">
    <property type="protein sequence ID" value="KAF7372973.1"/>
    <property type="molecule type" value="Genomic_DNA"/>
</dbReference>
<dbReference type="OrthoDB" id="3066914at2759"/>
<evidence type="ECO:0000313" key="3">
    <source>
        <dbReference type="Proteomes" id="UP000623467"/>
    </source>
</evidence>
<dbReference type="AlphaFoldDB" id="A0A8H7DI02"/>
<proteinExistence type="predicted"/>
<gene>
    <name evidence="2" type="ORF">MSAN_00504600</name>
</gene>
<feature type="compositionally biased region" description="Basic and acidic residues" evidence="1">
    <location>
        <begin position="680"/>
        <end position="702"/>
    </location>
</feature>
<feature type="compositionally biased region" description="Basic and acidic residues" evidence="1">
    <location>
        <begin position="784"/>
        <end position="794"/>
    </location>
</feature>
<feature type="compositionally biased region" description="Basic and acidic residues" evidence="1">
    <location>
        <begin position="743"/>
        <end position="767"/>
    </location>
</feature>
<feature type="compositionally biased region" description="Low complexity" evidence="1">
    <location>
        <begin position="503"/>
        <end position="524"/>
    </location>
</feature>
<organism evidence="2 3">
    <name type="scientific">Mycena sanguinolenta</name>
    <dbReference type="NCBI Taxonomy" id="230812"/>
    <lineage>
        <taxon>Eukaryota</taxon>
        <taxon>Fungi</taxon>
        <taxon>Dikarya</taxon>
        <taxon>Basidiomycota</taxon>
        <taxon>Agaricomycotina</taxon>
        <taxon>Agaricomycetes</taxon>
        <taxon>Agaricomycetidae</taxon>
        <taxon>Agaricales</taxon>
        <taxon>Marasmiineae</taxon>
        <taxon>Mycenaceae</taxon>
        <taxon>Mycena</taxon>
    </lineage>
</organism>
<feature type="region of interest" description="Disordered" evidence="1">
    <location>
        <begin position="436"/>
        <end position="465"/>
    </location>
</feature>
<name>A0A8H7DI02_9AGAR</name>
<reference evidence="2" key="1">
    <citation type="submission" date="2020-05" db="EMBL/GenBank/DDBJ databases">
        <title>Mycena genomes resolve the evolution of fungal bioluminescence.</title>
        <authorList>
            <person name="Tsai I.J."/>
        </authorList>
    </citation>
    <scope>NUCLEOTIDE SEQUENCE</scope>
    <source>
        <strain evidence="2">160909Yilan</strain>
    </source>
</reference>
<sequence length="806" mass="87424">MAECKLTDTPLFQQTCWLSQAFIDGTWADLSPSALGSYAQFWAALKQMNLIAVPSRNALNMDATDFRIAVRLDSPPSGWHIPKQYNNGRAMAWACLLHFQVLDLILASDFPHLTKPAAVTPVPCTFKNPSSARRLIDPLCQWTMHIQTLKEELETKPSPSLDAPTLQPKSTVDSFAPVLAFSQIEGQTLKAKTMKNLQAMAAGLVWILELGSETAPLLNEAGQLAISPLTPISSRYTSFNMRSGRVPIPDLDNAMKHLKTTPAQLLHALSYSLNVSSALLFCNLDLSVMHIDLDVEQEIAHSILAAGSKPKALSYIEQCVHLLARGSSGTFSAESIAVKNLALIRDMPSITSQDTAIFSGIKERYREHRYPSNTAAAVAPNLCSSAVLRSTASYEGLLLISPHLDGRIARALSQPPQMRTLPDAEPEMVLISELASTTPPADQAAPIKSSSDDQCPPASPEQGTLRPAVFDSHEIPDSIESTVSALKPSSKLDFNSSTSNEDSAVTSASKGTSSASNDSSASVDDLTCVPENPVVGSILHMQPPALSVDIQMPPTFQDLPTIPDQPVVDPESDTGGSTLDHGNMHQDIVVQAKAPGNTSHPLGRKQTKTKSDHRLGLIGWNFAETTLSKPKKLSKMLQPVSDAEDVEGEESPTDSEEDSEDEAVQAARRERQARRVAKAAAEKAEKARVRKEKAQSKAEAKKATKSKQASKKSKQAEMEPDEETDVGISASDGDDNPIISLEDNSRSSREQRALDRESRRAEREKIASDNALGKRKQGPPLSATEKENESDWSHLIHIQFDADLLL</sequence>
<feature type="region of interest" description="Disordered" evidence="1">
    <location>
        <begin position="632"/>
        <end position="794"/>
    </location>
</feature>
<feature type="region of interest" description="Disordered" evidence="1">
    <location>
        <begin position="561"/>
        <end position="582"/>
    </location>
</feature>
<accession>A0A8H7DI02</accession>
<keyword evidence="3" id="KW-1185">Reference proteome</keyword>
<feature type="compositionally biased region" description="Acidic residues" evidence="1">
    <location>
        <begin position="642"/>
        <end position="663"/>
    </location>
</feature>
<feature type="compositionally biased region" description="Polar residues" evidence="1">
    <location>
        <begin position="492"/>
        <end position="502"/>
    </location>
</feature>